<dbReference type="Gene3D" id="6.10.340.10">
    <property type="match status" value="1"/>
</dbReference>
<dbReference type="SMART" id="SM00387">
    <property type="entry name" value="HATPase_c"/>
    <property type="match status" value="1"/>
</dbReference>
<evidence type="ECO:0000313" key="16">
    <source>
        <dbReference type="EMBL" id="SFG08757.1"/>
    </source>
</evidence>
<keyword evidence="11" id="KW-0902">Two-component regulatory system</keyword>
<dbReference type="FunFam" id="3.30.565.10:FF:000023">
    <property type="entry name" value="PAS domain-containing sensor histidine kinase"/>
    <property type="match status" value="1"/>
</dbReference>
<dbReference type="InterPro" id="IPR003661">
    <property type="entry name" value="HisK_dim/P_dom"/>
</dbReference>
<evidence type="ECO:0000256" key="4">
    <source>
        <dbReference type="ARBA" id="ARBA00012438"/>
    </source>
</evidence>
<evidence type="ECO:0000256" key="11">
    <source>
        <dbReference type="ARBA" id="ARBA00023012"/>
    </source>
</evidence>
<sequence length="582" mass="65744">MSSNTRPLITYTILVVIVMVGLGILLAQLTRTYFINIFEDRVAVESQYFSTYLEKYAKNNDISQEELFNFSEQLNTGMVFESDNGEILVDTVEAIPIISENEKQRVLNSVDSNGSQEGQLIGDLFYYTTSIEVNNTEGTLTLLSPVKSLTNITKNIWLLIGVTLFLGLLVIFVIGFNVFSKYIRPIRSAANVATELAKGNYKARTYEGHFGEAGQLSRSINILARNLQEMTSTQGMQENQLEAVINNMGNGLVLIDEKGYILLVNRAFLETFKGESAEYVSYLYHDAIPYTAIHETVKKIYMFEETVSETFVLPVKIDRKHLEVTGAPIFSEDRKWKGVVLVFHDITELKQLEQMRKDFVANVSHELKTPITSIRGFSETLLDGAMKDEVMLDQFLHIILKESGRLQSLIQDLLELSKLEREDFNLNIEQVNIQRLLSDLLPIVQQHADQKEVHLTTEVEGNTIIEGDSSRLKQVFMNLLTNAINYTKVDGNVSLTYKDFDDRVLVSVADNGVGIPQEEVSRIFERFYRVDKARSRNSGGTGLGLAIVKHIVEAHHGNVHVDSVVDEGTTFHMEIPKQFTQS</sequence>
<dbReference type="SMART" id="SM00388">
    <property type="entry name" value="HisKA"/>
    <property type="match status" value="1"/>
</dbReference>
<dbReference type="PANTHER" id="PTHR45453:SF1">
    <property type="entry name" value="PHOSPHATE REGULON SENSOR PROTEIN PHOR"/>
    <property type="match status" value="1"/>
</dbReference>
<keyword evidence="13" id="KW-0812">Transmembrane</keyword>
<dbReference type="Pfam" id="PF02518">
    <property type="entry name" value="HATPase_c"/>
    <property type="match status" value="1"/>
</dbReference>
<dbReference type="GO" id="GO:0005886">
    <property type="term" value="C:plasma membrane"/>
    <property type="evidence" value="ECO:0007669"/>
    <property type="project" value="UniProtKB-SubCell"/>
</dbReference>
<dbReference type="PANTHER" id="PTHR45453">
    <property type="entry name" value="PHOSPHATE REGULON SENSOR PROTEIN PHOR"/>
    <property type="match status" value="1"/>
</dbReference>
<protein>
    <recommendedName>
        <fullName evidence="4">histidine kinase</fullName>
        <ecNumber evidence="4">2.7.13.3</ecNumber>
    </recommendedName>
</protein>
<dbReference type="InterPro" id="IPR004358">
    <property type="entry name" value="Sig_transdc_His_kin-like_C"/>
</dbReference>
<reference evidence="17" key="1">
    <citation type="submission" date="2016-10" db="EMBL/GenBank/DDBJ databases">
        <authorList>
            <person name="Varghese N."/>
            <person name="Submissions S."/>
        </authorList>
    </citation>
    <scope>NUCLEOTIDE SEQUENCE [LARGE SCALE GENOMIC DNA]</scope>
    <source>
        <strain evidence="17">FP5</strain>
    </source>
</reference>
<evidence type="ECO:0000256" key="9">
    <source>
        <dbReference type="ARBA" id="ARBA00022777"/>
    </source>
</evidence>
<organism evidence="16 17">
    <name type="scientific">Halobacillus alkaliphilus</name>
    <dbReference type="NCBI Taxonomy" id="396056"/>
    <lineage>
        <taxon>Bacteria</taxon>
        <taxon>Bacillati</taxon>
        <taxon>Bacillota</taxon>
        <taxon>Bacilli</taxon>
        <taxon>Bacillales</taxon>
        <taxon>Bacillaceae</taxon>
        <taxon>Halobacillus</taxon>
    </lineage>
</organism>
<dbReference type="FunFam" id="1.10.287.130:FF:000001">
    <property type="entry name" value="Two-component sensor histidine kinase"/>
    <property type="match status" value="1"/>
</dbReference>
<dbReference type="GO" id="GO:0000155">
    <property type="term" value="F:phosphorelay sensor kinase activity"/>
    <property type="evidence" value="ECO:0007669"/>
    <property type="project" value="InterPro"/>
</dbReference>
<dbReference type="InterPro" id="IPR036097">
    <property type="entry name" value="HisK_dim/P_sf"/>
</dbReference>
<dbReference type="PROSITE" id="PS50885">
    <property type="entry name" value="HAMP"/>
    <property type="match status" value="1"/>
</dbReference>
<keyword evidence="10" id="KW-0067">ATP-binding</keyword>
<keyword evidence="13" id="KW-1133">Transmembrane helix</keyword>
<dbReference type="SUPFAM" id="SSF55785">
    <property type="entry name" value="PYP-like sensor domain (PAS domain)"/>
    <property type="match status" value="1"/>
</dbReference>
<dbReference type="InterPro" id="IPR036890">
    <property type="entry name" value="HATPase_C_sf"/>
</dbReference>
<evidence type="ECO:0000313" key="17">
    <source>
        <dbReference type="Proteomes" id="UP000198897"/>
    </source>
</evidence>
<keyword evidence="12 13" id="KW-0472">Membrane</keyword>
<feature type="domain" description="HAMP" evidence="15">
    <location>
        <begin position="180"/>
        <end position="232"/>
    </location>
</feature>
<evidence type="ECO:0000256" key="7">
    <source>
        <dbReference type="ARBA" id="ARBA00022679"/>
    </source>
</evidence>
<dbReference type="GO" id="GO:0005524">
    <property type="term" value="F:ATP binding"/>
    <property type="evidence" value="ECO:0007669"/>
    <property type="project" value="UniProtKB-KW"/>
</dbReference>
<keyword evidence="6" id="KW-0597">Phosphoprotein</keyword>
<comment type="catalytic activity">
    <reaction evidence="1">
        <text>ATP + protein L-histidine = ADP + protein N-phospho-L-histidine.</text>
        <dbReference type="EC" id="2.7.13.3"/>
    </reaction>
</comment>
<dbReference type="SUPFAM" id="SSF158472">
    <property type="entry name" value="HAMP domain-like"/>
    <property type="match status" value="1"/>
</dbReference>
<keyword evidence="8" id="KW-0547">Nucleotide-binding</keyword>
<proteinExistence type="predicted"/>
<evidence type="ECO:0000256" key="3">
    <source>
        <dbReference type="ARBA" id="ARBA00004651"/>
    </source>
</evidence>
<dbReference type="Pfam" id="PF00512">
    <property type="entry name" value="HisKA"/>
    <property type="match status" value="1"/>
</dbReference>
<dbReference type="CDD" id="cd00130">
    <property type="entry name" value="PAS"/>
    <property type="match status" value="1"/>
</dbReference>
<name>A0A1I2P477_9BACI</name>
<keyword evidence="5" id="KW-1003">Cell membrane</keyword>
<feature type="transmembrane region" description="Helical" evidence="13">
    <location>
        <begin position="156"/>
        <end position="179"/>
    </location>
</feature>
<dbReference type="InterPro" id="IPR035965">
    <property type="entry name" value="PAS-like_dom_sf"/>
</dbReference>
<keyword evidence="9 16" id="KW-0418">Kinase</keyword>
<dbReference type="NCBIfam" id="NF046044">
    <property type="entry name" value="PnpS"/>
    <property type="match status" value="1"/>
</dbReference>
<dbReference type="InterPro" id="IPR005467">
    <property type="entry name" value="His_kinase_dom"/>
</dbReference>
<evidence type="ECO:0000256" key="13">
    <source>
        <dbReference type="SAM" id="Phobius"/>
    </source>
</evidence>
<dbReference type="GO" id="GO:0016036">
    <property type="term" value="P:cellular response to phosphate starvation"/>
    <property type="evidence" value="ECO:0007669"/>
    <property type="project" value="TreeGrafter"/>
</dbReference>
<feature type="transmembrane region" description="Helical" evidence="13">
    <location>
        <begin position="6"/>
        <end position="27"/>
    </location>
</feature>
<evidence type="ECO:0000256" key="6">
    <source>
        <dbReference type="ARBA" id="ARBA00022553"/>
    </source>
</evidence>
<dbReference type="InterPro" id="IPR013767">
    <property type="entry name" value="PAS_fold"/>
</dbReference>
<dbReference type="RefSeq" id="WP_089752332.1">
    <property type="nucleotide sequence ID" value="NZ_FOOG01000022.1"/>
</dbReference>
<evidence type="ECO:0000256" key="8">
    <source>
        <dbReference type="ARBA" id="ARBA00022741"/>
    </source>
</evidence>
<evidence type="ECO:0000256" key="10">
    <source>
        <dbReference type="ARBA" id="ARBA00022840"/>
    </source>
</evidence>
<evidence type="ECO:0000259" key="15">
    <source>
        <dbReference type="PROSITE" id="PS50885"/>
    </source>
</evidence>
<dbReference type="Proteomes" id="UP000198897">
    <property type="component" value="Unassembled WGS sequence"/>
</dbReference>
<accession>A0A1I2P477</accession>
<dbReference type="PROSITE" id="PS50109">
    <property type="entry name" value="HIS_KIN"/>
    <property type="match status" value="1"/>
</dbReference>
<dbReference type="SUPFAM" id="SSF55874">
    <property type="entry name" value="ATPase domain of HSP90 chaperone/DNA topoisomerase II/histidine kinase"/>
    <property type="match status" value="1"/>
</dbReference>
<evidence type="ECO:0000256" key="2">
    <source>
        <dbReference type="ARBA" id="ARBA00004314"/>
    </source>
</evidence>
<evidence type="ECO:0000256" key="1">
    <source>
        <dbReference type="ARBA" id="ARBA00000085"/>
    </source>
</evidence>
<dbReference type="Gene3D" id="3.30.565.10">
    <property type="entry name" value="Histidine kinase-like ATPase, C-terminal domain"/>
    <property type="match status" value="1"/>
</dbReference>
<dbReference type="NCBIfam" id="TIGR00229">
    <property type="entry name" value="sensory_box"/>
    <property type="match status" value="1"/>
</dbReference>
<keyword evidence="17" id="KW-1185">Reference proteome</keyword>
<dbReference type="PRINTS" id="PR00344">
    <property type="entry name" value="BCTRLSENSOR"/>
</dbReference>
<evidence type="ECO:0000256" key="12">
    <source>
        <dbReference type="ARBA" id="ARBA00023136"/>
    </source>
</evidence>
<dbReference type="InterPro" id="IPR050351">
    <property type="entry name" value="BphY/WalK/GraS-like"/>
</dbReference>
<dbReference type="EC" id="2.7.13.3" evidence="4"/>
<dbReference type="InterPro" id="IPR003594">
    <property type="entry name" value="HATPase_dom"/>
</dbReference>
<dbReference type="Pfam" id="PF00989">
    <property type="entry name" value="PAS"/>
    <property type="match status" value="1"/>
</dbReference>
<comment type="subcellular location">
    <subcellularLocation>
        <location evidence="3">Cell membrane</location>
        <topology evidence="3">Multi-pass membrane protein</topology>
    </subcellularLocation>
    <subcellularLocation>
        <location evidence="2">Membrane raft</location>
        <topology evidence="2">Multi-pass membrane protein</topology>
    </subcellularLocation>
</comment>
<dbReference type="GO" id="GO:0006355">
    <property type="term" value="P:regulation of DNA-templated transcription"/>
    <property type="evidence" value="ECO:0007669"/>
    <property type="project" value="InterPro"/>
</dbReference>
<keyword evidence="7" id="KW-0808">Transferase</keyword>
<dbReference type="GO" id="GO:0004721">
    <property type="term" value="F:phosphoprotein phosphatase activity"/>
    <property type="evidence" value="ECO:0007669"/>
    <property type="project" value="TreeGrafter"/>
</dbReference>
<gene>
    <name evidence="16" type="ORF">SAMN05216353_12233</name>
</gene>
<dbReference type="EMBL" id="FOOG01000022">
    <property type="protein sequence ID" value="SFG08757.1"/>
    <property type="molecule type" value="Genomic_DNA"/>
</dbReference>
<dbReference type="AlphaFoldDB" id="A0A1I2P477"/>
<evidence type="ECO:0000259" key="14">
    <source>
        <dbReference type="PROSITE" id="PS50109"/>
    </source>
</evidence>
<dbReference type="Gene3D" id="1.10.287.130">
    <property type="match status" value="1"/>
</dbReference>
<dbReference type="OrthoDB" id="9813151at2"/>
<dbReference type="CDD" id="cd00075">
    <property type="entry name" value="HATPase"/>
    <property type="match status" value="1"/>
</dbReference>
<dbReference type="SUPFAM" id="SSF47384">
    <property type="entry name" value="Homodimeric domain of signal transducing histidine kinase"/>
    <property type="match status" value="1"/>
</dbReference>
<dbReference type="Gene3D" id="3.30.450.20">
    <property type="entry name" value="PAS domain"/>
    <property type="match status" value="1"/>
</dbReference>
<dbReference type="GO" id="GO:0045121">
    <property type="term" value="C:membrane raft"/>
    <property type="evidence" value="ECO:0007669"/>
    <property type="project" value="UniProtKB-SubCell"/>
</dbReference>
<dbReference type="InterPro" id="IPR000014">
    <property type="entry name" value="PAS"/>
</dbReference>
<feature type="domain" description="Histidine kinase" evidence="14">
    <location>
        <begin position="362"/>
        <end position="579"/>
    </location>
</feature>
<evidence type="ECO:0000256" key="5">
    <source>
        <dbReference type="ARBA" id="ARBA00022475"/>
    </source>
</evidence>
<dbReference type="CDD" id="cd06225">
    <property type="entry name" value="HAMP"/>
    <property type="match status" value="1"/>
</dbReference>
<dbReference type="InterPro" id="IPR003660">
    <property type="entry name" value="HAMP_dom"/>
</dbReference>
<dbReference type="CDD" id="cd00082">
    <property type="entry name" value="HisKA"/>
    <property type="match status" value="1"/>
</dbReference>